<reference evidence="1" key="1">
    <citation type="submission" date="2016-07" db="EMBL/GenBank/DDBJ databases">
        <authorList>
            <person name="Bretaudeau A."/>
        </authorList>
    </citation>
    <scope>NUCLEOTIDE SEQUENCE</scope>
    <source>
        <strain evidence="1">Rice</strain>
        <tissue evidence="1">Whole body</tissue>
    </source>
</reference>
<sequence>MIPPFTIFPILDSPKALKFLTPKRPATHFQIWLNKNLSIYSNISGYQVTSARRRLVPEAWAKGRQTPVAVVVESGLVFLIPLRSPCSLLARTMWNCL</sequence>
<gene>
    <name evidence="1" type="ORF">SFRICE_002899</name>
</gene>
<evidence type="ECO:0000313" key="1">
    <source>
        <dbReference type="EMBL" id="SOQ41689.1"/>
    </source>
</evidence>
<dbReference type="AlphaFoldDB" id="A0A2H1VLF4"/>
<dbReference type="EMBL" id="ODYU01003222">
    <property type="protein sequence ID" value="SOQ41689.1"/>
    <property type="molecule type" value="Genomic_DNA"/>
</dbReference>
<proteinExistence type="predicted"/>
<organism evidence="1">
    <name type="scientific">Spodoptera frugiperda</name>
    <name type="common">Fall armyworm</name>
    <dbReference type="NCBI Taxonomy" id="7108"/>
    <lineage>
        <taxon>Eukaryota</taxon>
        <taxon>Metazoa</taxon>
        <taxon>Ecdysozoa</taxon>
        <taxon>Arthropoda</taxon>
        <taxon>Hexapoda</taxon>
        <taxon>Insecta</taxon>
        <taxon>Pterygota</taxon>
        <taxon>Neoptera</taxon>
        <taxon>Endopterygota</taxon>
        <taxon>Lepidoptera</taxon>
        <taxon>Glossata</taxon>
        <taxon>Ditrysia</taxon>
        <taxon>Noctuoidea</taxon>
        <taxon>Noctuidae</taxon>
        <taxon>Amphipyrinae</taxon>
        <taxon>Spodoptera</taxon>
    </lineage>
</organism>
<name>A0A2H1VLF4_SPOFR</name>
<accession>A0A2H1VLF4</accession>
<protein>
    <submittedName>
        <fullName evidence="1">SFRICE_002899</fullName>
    </submittedName>
</protein>